<name>A0A238WZT0_9ACTN</name>
<evidence type="ECO:0000313" key="2">
    <source>
        <dbReference type="EMBL" id="SNR51918.1"/>
    </source>
</evidence>
<evidence type="ECO:0000313" key="3">
    <source>
        <dbReference type="Proteomes" id="UP000198420"/>
    </source>
</evidence>
<protein>
    <submittedName>
        <fullName evidence="2">Helix-turn-helix domain-containing protein</fullName>
    </submittedName>
</protein>
<dbReference type="RefSeq" id="WP_089311534.1">
    <property type="nucleotide sequence ID" value="NZ_FZNP01000003.1"/>
</dbReference>
<gene>
    <name evidence="2" type="ORF">SAMN06265355_103500</name>
</gene>
<dbReference type="PROSITE" id="PS50943">
    <property type="entry name" value="HTH_CROC1"/>
    <property type="match status" value="1"/>
</dbReference>
<feature type="domain" description="HTH cro/C1-type" evidence="1">
    <location>
        <begin position="17"/>
        <end position="70"/>
    </location>
</feature>
<dbReference type="InterPro" id="IPR043917">
    <property type="entry name" value="DUF5753"/>
</dbReference>
<dbReference type="Proteomes" id="UP000198420">
    <property type="component" value="Unassembled WGS sequence"/>
</dbReference>
<dbReference type="EMBL" id="FZNP01000003">
    <property type="protein sequence ID" value="SNR51918.1"/>
    <property type="molecule type" value="Genomic_DNA"/>
</dbReference>
<reference evidence="3" key="1">
    <citation type="submission" date="2017-06" db="EMBL/GenBank/DDBJ databases">
        <authorList>
            <person name="Varghese N."/>
            <person name="Submissions S."/>
        </authorList>
    </citation>
    <scope>NUCLEOTIDE SEQUENCE [LARGE SCALE GENOMIC DNA]</scope>
    <source>
        <strain evidence="3">DSM 44485</strain>
    </source>
</reference>
<keyword evidence="3" id="KW-1185">Reference proteome</keyword>
<sequence length="260" mass="29143">MAKRKPSPALRAFGAEVRRLREDVGITRTELANRISVTPSYVSQVESGNTRCRKDFAQRLDQALGTGDQLTTAWTKHLRAASYPKFFADYSEAEASADLLRAYEATFVPGLLQTKEYARVLLVSESTLDGRLSRQQILFREIPPRLIAVMEESVLMREVGSPDVMRGQCDHLLKMSERDNISIQVAPIAYYRGVSGSFNIATQSTREELVYLETSPGGLTTDDTQDILHVIRAFAELQARALSVDGSRDLLRKAMDRWKA</sequence>
<dbReference type="GO" id="GO:0003677">
    <property type="term" value="F:DNA binding"/>
    <property type="evidence" value="ECO:0007669"/>
    <property type="project" value="InterPro"/>
</dbReference>
<dbReference type="Gene3D" id="1.10.260.40">
    <property type="entry name" value="lambda repressor-like DNA-binding domains"/>
    <property type="match status" value="1"/>
</dbReference>
<dbReference type="SUPFAM" id="SSF47413">
    <property type="entry name" value="lambda repressor-like DNA-binding domains"/>
    <property type="match status" value="1"/>
</dbReference>
<dbReference type="AlphaFoldDB" id="A0A238WZT0"/>
<dbReference type="CDD" id="cd00093">
    <property type="entry name" value="HTH_XRE"/>
    <property type="match status" value="1"/>
</dbReference>
<accession>A0A238WZT0</accession>
<dbReference type="InterPro" id="IPR010982">
    <property type="entry name" value="Lambda_DNA-bd_dom_sf"/>
</dbReference>
<organism evidence="2 3">
    <name type="scientific">Actinomadura mexicana</name>
    <dbReference type="NCBI Taxonomy" id="134959"/>
    <lineage>
        <taxon>Bacteria</taxon>
        <taxon>Bacillati</taxon>
        <taxon>Actinomycetota</taxon>
        <taxon>Actinomycetes</taxon>
        <taxon>Streptosporangiales</taxon>
        <taxon>Thermomonosporaceae</taxon>
        <taxon>Actinomadura</taxon>
    </lineage>
</organism>
<dbReference type="InterPro" id="IPR001387">
    <property type="entry name" value="Cro/C1-type_HTH"/>
</dbReference>
<evidence type="ECO:0000259" key="1">
    <source>
        <dbReference type="PROSITE" id="PS50943"/>
    </source>
</evidence>
<dbReference type="Pfam" id="PF19054">
    <property type="entry name" value="DUF5753"/>
    <property type="match status" value="1"/>
</dbReference>
<dbReference type="OrthoDB" id="3469353at2"/>
<proteinExistence type="predicted"/>
<dbReference type="Pfam" id="PF13560">
    <property type="entry name" value="HTH_31"/>
    <property type="match status" value="1"/>
</dbReference>
<dbReference type="SMART" id="SM00530">
    <property type="entry name" value="HTH_XRE"/>
    <property type="match status" value="1"/>
</dbReference>